<accession>A0A432DYE1</accession>
<dbReference type="Gene3D" id="3.80.10.10">
    <property type="entry name" value="Ribonuclease Inhibitor"/>
    <property type="match status" value="1"/>
</dbReference>
<protein>
    <submittedName>
        <fullName evidence="1">Uncharacterized protein</fullName>
    </submittedName>
</protein>
<evidence type="ECO:0000313" key="2">
    <source>
        <dbReference type="Proteomes" id="UP000276953"/>
    </source>
</evidence>
<dbReference type="InterPro" id="IPR032675">
    <property type="entry name" value="LRR_dom_sf"/>
</dbReference>
<reference evidence="1 2" key="1">
    <citation type="submission" date="2018-12" db="EMBL/GenBank/DDBJ databases">
        <title>Draft Genome Sequence of Chryseobacterium arthrosphaerae strain ED882-96 Isolated from the Blood of a Patient with Liver Cirrhosis in Taiwan.</title>
        <authorList>
            <person name="Lin J.-N."/>
            <person name="Lai C.-H."/>
            <person name="Yang C.-H."/>
            <person name="Huang Y.-H."/>
        </authorList>
    </citation>
    <scope>NUCLEOTIDE SEQUENCE [LARGE SCALE GENOMIC DNA]</scope>
    <source>
        <strain evidence="1 2">ED882-96</strain>
    </source>
</reference>
<dbReference type="EMBL" id="RYFC01000001">
    <property type="protein sequence ID" value="RTZ49256.1"/>
    <property type="molecule type" value="Genomic_DNA"/>
</dbReference>
<evidence type="ECO:0000313" key="1">
    <source>
        <dbReference type="EMBL" id="RTZ49256.1"/>
    </source>
</evidence>
<dbReference type="AlphaFoldDB" id="A0A432DYE1"/>
<name>A0A432DYE1_9FLAO</name>
<proteinExistence type="predicted"/>
<sequence length="69" mass="7326">METLVIQQNPNSPNSLTSLNVTQNPMLKILTLGGNKNLPSIDVSMNPVLSMLNIGATAITSLISATILY</sequence>
<comment type="caution">
    <text evidence="1">The sequence shown here is derived from an EMBL/GenBank/DDBJ whole genome shotgun (WGS) entry which is preliminary data.</text>
</comment>
<organism evidence="1 2">
    <name type="scientific">Chryseobacterium arthrosphaerae</name>
    <dbReference type="NCBI Taxonomy" id="651561"/>
    <lineage>
        <taxon>Bacteria</taxon>
        <taxon>Pseudomonadati</taxon>
        <taxon>Bacteroidota</taxon>
        <taxon>Flavobacteriia</taxon>
        <taxon>Flavobacteriales</taxon>
        <taxon>Weeksellaceae</taxon>
        <taxon>Chryseobacterium group</taxon>
        <taxon>Chryseobacterium</taxon>
    </lineage>
</organism>
<gene>
    <name evidence="1" type="ORF">EJ377_00615</name>
</gene>
<dbReference type="Proteomes" id="UP000276953">
    <property type="component" value="Unassembled WGS sequence"/>
</dbReference>